<dbReference type="SUPFAM" id="SSF57845">
    <property type="entry name" value="B-box zinc-binding domain"/>
    <property type="match status" value="2"/>
</dbReference>
<dbReference type="GO" id="GO:0008270">
    <property type="term" value="F:zinc ion binding"/>
    <property type="evidence" value="ECO:0007669"/>
    <property type="project" value="UniProtKB-KW"/>
</dbReference>
<feature type="domain" description="B box-type" evidence="7">
    <location>
        <begin position="723"/>
        <end position="764"/>
    </location>
</feature>
<evidence type="ECO:0000313" key="9">
    <source>
        <dbReference type="EMBL" id="PVD28456.1"/>
    </source>
</evidence>
<dbReference type="CDD" id="cd19757">
    <property type="entry name" value="Bbox1"/>
    <property type="match status" value="2"/>
</dbReference>
<dbReference type="InterPro" id="IPR047153">
    <property type="entry name" value="TRIM45/56/19-like"/>
</dbReference>
<dbReference type="InterPro" id="IPR008983">
    <property type="entry name" value="Tumour_necrosis_fac-like_dom"/>
</dbReference>
<feature type="domain" description="C1q" evidence="8">
    <location>
        <begin position="433"/>
        <end position="490"/>
    </location>
</feature>
<dbReference type="Pfam" id="PF00386">
    <property type="entry name" value="C1q"/>
    <property type="match status" value="2"/>
</dbReference>
<feature type="region of interest" description="Disordered" evidence="5">
    <location>
        <begin position="572"/>
        <end position="624"/>
    </location>
</feature>
<dbReference type="SMART" id="SM00336">
    <property type="entry name" value="BBOX"/>
    <property type="match status" value="4"/>
</dbReference>
<feature type="domain" description="B box-type" evidence="7">
    <location>
        <begin position="663"/>
        <end position="710"/>
    </location>
</feature>
<accession>A0A2T7P4X6</accession>
<dbReference type="AlphaFoldDB" id="A0A2T7P4X6"/>
<feature type="region of interest" description="Disordered" evidence="5">
    <location>
        <begin position="55"/>
        <end position="75"/>
    </location>
</feature>
<evidence type="ECO:0000313" key="10">
    <source>
        <dbReference type="Proteomes" id="UP000245119"/>
    </source>
</evidence>
<dbReference type="Proteomes" id="UP000245119">
    <property type="component" value="Linkage Group LG6"/>
</dbReference>
<dbReference type="InterPro" id="IPR000315">
    <property type="entry name" value="Znf_B-box"/>
</dbReference>
<dbReference type="SUPFAM" id="SSF49842">
    <property type="entry name" value="TNF-like"/>
    <property type="match status" value="2"/>
</dbReference>
<dbReference type="Pfam" id="PF13445">
    <property type="entry name" value="zf-RING_UBOX"/>
    <property type="match status" value="2"/>
</dbReference>
<dbReference type="PROSITE" id="PS00518">
    <property type="entry name" value="ZF_RING_1"/>
    <property type="match status" value="2"/>
</dbReference>
<name>A0A2T7P4X6_POMCA</name>
<dbReference type="SMART" id="SM00184">
    <property type="entry name" value="RING"/>
    <property type="match status" value="4"/>
</dbReference>
<evidence type="ECO:0000256" key="5">
    <source>
        <dbReference type="SAM" id="MobiDB-lite"/>
    </source>
</evidence>
<evidence type="ECO:0000259" key="7">
    <source>
        <dbReference type="PROSITE" id="PS50119"/>
    </source>
</evidence>
<dbReference type="PANTHER" id="PTHR25462">
    <property type="entry name" value="BONUS, ISOFORM C-RELATED"/>
    <property type="match status" value="1"/>
</dbReference>
<dbReference type="SMART" id="SM00110">
    <property type="entry name" value="C1Q"/>
    <property type="match status" value="1"/>
</dbReference>
<evidence type="ECO:0000259" key="6">
    <source>
        <dbReference type="PROSITE" id="PS50089"/>
    </source>
</evidence>
<dbReference type="Gene3D" id="3.30.160.60">
    <property type="entry name" value="Classic Zinc Finger"/>
    <property type="match status" value="2"/>
</dbReference>
<gene>
    <name evidence="9" type="ORF">C0Q70_11044</name>
</gene>
<keyword evidence="3" id="KW-0862">Zinc</keyword>
<dbReference type="PROSITE" id="PS50089">
    <property type="entry name" value="ZF_RING_2"/>
    <property type="match status" value="2"/>
</dbReference>
<feature type="domain" description="B box-type" evidence="7">
    <location>
        <begin position="179"/>
        <end position="220"/>
    </location>
</feature>
<dbReference type="PANTHER" id="PTHR25462:SF296">
    <property type="entry name" value="MEIOTIC P26, ISOFORM F"/>
    <property type="match status" value="1"/>
</dbReference>
<dbReference type="EMBL" id="PZQS01000006">
    <property type="protein sequence ID" value="PVD28456.1"/>
    <property type="molecule type" value="Genomic_DNA"/>
</dbReference>
<feature type="domain" description="RING-type" evidence="6">
    <location>
        <begin position="535"/>
        <end position="593"/>
    </location>
</feature>
<dbReference type="InterPro" id="IPR013083">
    <property type="entry name" value="Znf_RING/FYVE/PHD"/>
</dbReference>
<protein>
    <recommendedName>
        <fullName evidence="11">C1q domain-containing protein</fullName>
    </recommendedName>
</protein>
<evidence type="ECO:0000259" key="8">
    <source>
        <dbReference type="PROSITE" id="PS50871"/>
    </source>
</evidence>
<feature type="domain" description="RING-type" evidence="6">
    <location>
        <begin position="18"/>
        <end position="91"/>
    </location>
</feature>
<dbReference type="PROSITE" id="PS50871">
    <property type="entry name" value="C1Q"/>
    <property type="match status" value="2"/>
</dbReference>
<dbReference type="OrthoDB" id="111250at2759"/>
<dbReference type="SUPFAM" id="SSF57850">
    <property type="entry name" value="RING/U-box"/>
    <property type="match status" value="2"/>
</dbReference>
<dbReference type="InterPro" id="IPR017907">
    <property type="entry name" value="Znf_RING_CS"/>
</dbReference>
<keyword evidence="2 4" id="KW-0863">Zinc-finger</keyword>
<dbReference type="Gene3D" id="3.30.40.10">
    <property type="entry name" value="Zinc/RING finger domain, C3HC4 (zinc finger)"/>
    <property type="match status" value="2"/>
</dbReference>
<feature type="compositionally biased region" description="Basic and acidic residues" evidence="5">
    <location>
        <begin position="575"/>
        <end position="615"/>
    </location>
</feature>
<feature type="domain" description="C1q" evidence="8">
    <location>
        <begin position="977"/>
        <end position="1110"/>
    </location>
</feature>
<keyword evidence="1" id="KW-0479">Metal-binding</keyword>
<evidence type="ECO:0000256" key="1">
    <source>
        <dbReference type="ARBA" id="ARBA00022723"/>
    </source>
</evidence>
<dbReference type="InterPro" id="IPR001841">
    <property type="entry name" value="Znf_RING"/>
</dbReference>
<reference evidence="9 10" key="1">
    <citation type="submission" date="2018-04" db="EMBL/GenBank/DDBJ databases">
        <title>The genome of golden apple snail Pomacea canaliculata provides insight into stress tolerance and invasive adaptation.</title>
        <authorList>
            <person name="Liu C."/>
            <person name="Liu B."/>
            <person name="Ren Y."/>
            <person name="Zhang Y."/>
            <person name="Wang H."/>
            <person name="Li S."/>
            <person name="Jiang F."/>
            <person name="Yin L."/>
            <person name="Zhang G."/>
            <person name="Qian W."/>
            <person name="Fan W."/>
        </authorList>
    </citation>
    <scope>NUCLEOTIDE SEQUENCE [LARGE SCALE GENOMIC DNA]</scope>
    <source>
        <strain evidence="9">SZHN2017</strain>
        <tissue evidence="9">Muscle</tissue>
    </source>
</reference>
<dbReference type="InterPro" id="IPR027370">
    <property type="entry name" value="Znf-RING_euk"/>
</dbReference>
<organism evidence="9 10">
    <name type="scientific">Pomacea canaliculata</name>
    <name type="common">Golden apple snail</name>
    <dbReference type="NCBI Taxonomy" id="400727"/>
    <lineage>
        <taxon>Eukaryota</taxon>
        <taxon>Metazoa</taxon>
        <taxon>Spiralia</taxon>
        <taxon>Lophotrochozoa</taxon>
        <taxon>Mollusca</taxon>
        <taxon>Gastropoda</taxon>
        <taxon>Caenogastropoda</taxon>
        <taxon>Architaenioglossa</taxon>
        <taxon>Ampullarioidea</taxon>
        <taxon>Ampullariidae</taxon>
        <taxon>Pomacea</taxon>
    </lineage>
</organism>
<dbReference type="InterPro" id="IPR001073">
    <property type="entry name" value="C1q_dom"/>
</dbReference>
<proteinExistence type="predicted"/>
<dbReference type="PROSITE" id="PS50119">
    <property type="entry name" value="ZF_BBOX"/>
    <property type="match status" value="4"/>
</dbReference>
<comment type="caution">
    <text evidence="9">The sequence shown here is derived from an EMBL/GenBank/DDBJ whole genome shotgun (WGS) entry which is preliminary data.</text>
</comment>
<feature type="domain" description="B box-type" evidence="7">
    <location>
        <begin position="124"/>
        <end position="166"/>
    </location>
</feature>
<keyword evidence="10" id="KW-1185">Reference proteome</keyword>
<evidence type="ECO:0000256" key="4">
    <source>
        <dbReference type="PROSITE-ProRule" id="PRU00024"/>
    </source>
</evidence>
<evidence type="ECO:0000256" key="2">
    <source>
        <dbReference type="ARBA" id="ARBA00022771"/>
    </source>
</evidence>
<sequence length="1110" mass="123345">MATGRYQTPDSSEVRLSCSLCMESYRGRTPKLLPCFHTFCLPCLETMAAAAASTKSFSDETNADEDKKSGEDAVIDEEQSKTKTFLCPTCRASVVVPEGGVSQLQTNFYVDFNDSSDVTLPVECDTCEDGSRETATHECGDCRHKMCSRCSRLHAMFAKGHRVRPLEAGVTGKATSRVVKTRECPSHAGQSLCFHCRQCDVSICLHCKLTSHEGHATEDFMAAVTRAKGEVTRLMVTANQQIQVLEAVLGRLERDTLELSRQKQEMTSNVTSKYEALVAWATRARDEALEEMECVQRAALKEMEAERIVARDTKQLLSRLVTRAASSCHADADADIVLHKSELQAALLDDDALTRYRQRGNKEGHVTFFTCRSDDKAVQLDQVRDFVGRQEGQDQDKQDKMAVMSMRELSEKAVTMTKSMEDLGMNITRMIENAIRPVSFRVRRSVNINVTAGNTVMFDVVDFNEGGGYDTATGVFTAPVTGTYIFVANLYNQVTASGCGYCSLSIDRQAGGFNYYIQMATGRHDKRGSDLRLSCSLCMESYRGRTPKLLPCFHTFCLSCLENIVVTATSKKSASHADDSPVKDTKKTCEENKQNIEVTEKETNPEQKKEDKNDDSGEEEEDKEVTFQCPTCRVSIPVPAGGVSQFQTNFYLDCDDEPDASLDLPVECDTCEDGSRETATHECGDCRHKMCSRCSRLHAIHAQGHHVRPLDGGAAGKATSRVMKTRECPSHAGQSLCFHCRQCDVSICLHCKLTSHEGHATEDFMAAVTRAKGEVNRLIVTANQQIQVLEAVLGRLERDTLELSRQKQEMLSNVTSRYEALVTWVTRARDEALEELECVQRAALKEMEAERIVARDTKQLLSRLVTRAASSCHTDADADIVLHKSELQAALLDDDALTRYRQRGNKEGHVTFFRCRSDDKAVQLDQVRDFVGRQEGQDQDKQNKMVVMSIRELSENVLAMIQSLEDSKINTRTMIQNATRLVSFRVRLSADTTVTEENPVIFDVVDFNEGGGYDTATGVFTAPITGTYIFVANLFNQHYASGCGYISLSIDSKNINYMNVSNKVGMIHDIVSLKTGQKVSLVPNTQFTLCNYGLHTFYTGALLCANPGTE</sequence>
<evidence type="ECO:0008006" key="11">
    <source>
        <dbReference type="Google" id="ProtNLM"/>
    </source>
</evidence>
<dbReference type="Gene3D" id="2.60.120.40">
    <property type="match status" value="2"/>
</dbReference>
<evidence type="ECO:0000256" key="3">
    <source>
        <dbReference type="ARBA" id="ARBA00022833"/>
    </source>
</evidence>